<proteinExistence type="predicted"/>
<evidence type="ECO:0008006" key="4">
    <source>
        <dbReference type="Google" id="ProtNLM"/>
    </source>
</evidence>
<gene>
    <name evidence="2" type="ORF">DL240_02325</name>
</gene>
<feature type="transmembrane region" description="Helical" evidence="1">
    <location>
        <begin position="37"/>
        <end position="58"/>
    </location>
</feature>
<evidence type="ECO:0000313" key="2">
    <source>
        <dbReference type="EMBL" id="RAL25071.1"/>
    </source>
</evidence>
<protein>
    <recommendedName>
        <fullName evidence="4">Prepilin-type N-terminal cleavage/methylation domain-containing protein</fullName>
    </recommendedName>
</protein>
<dbReference type="AlphaFoldDB" id="A0A328CCS9"/>
<evidence type="ECO:0000313" key="3">
    <source>
        <dbReference type="Proteomes" id="UP000249169"/>
    </source>
</evidence>
<dbReference type="Pfam" id="PF07963">
    <property type="entry name" value="N_methyl"/>
    <property type="match status" value="1"/>
</dbReference>
<dbReference type="Gene3D" id="3.30.700.10">
    <property type="entry name" value="Glycoprotein, Type 4 Pilin"/>
    <property type="match status" value="1"/>
</dbReference>
<keyword evidence="1" id="KW-0812">Transmembrane</keyword>
<dbReference type="InterPro" id="IPR012902">
    <property type="entry name" value="N_methyl_site"/>
</dbReference>
<dbReference type="Proteomes" id="UP000249169">
    <property type="component" value="Unassembled WGS sequence"/>
</dbReference>
<name>A0A328CCS9_9DELT</name>
<comment type="caution">
    <text evidence="2">The sequence shown here is derived from an EMBL/GenBank/DDBJ whole genome shotgun (WGS) entry which is preliminary data.</text>
</comment>
<reference evidence="2 3" key="1">
    <citation type="submission" date="2018-05" db="EMBL/GenBank/DDBJ databases">
        <title>Lujinxingia marina gen. nov. sp. nov., a new facultative anaerobic member of the class Deltaproteobacteria, and proposal of Lujinxingaceae fam. nov.</title>
        <authorList>
            <person name="Li C.-M."/>
        </authorList>
    </citation>
    <scope>NUCLEOTIDE SEQUENCE [LARGE SCALE GENOMIC DNA]</scope>
    <source>
        <strain evidence="2 3">B210</strain>
    </source>
</reference>
<dbReference type="PROSITE" id="PS00409">
    <property type="entry name" value="PROKAR_NTER_METHYL"/>
    <property type="match status" value="1"/>
</dbReference>
<sequence length="246" mass="26276">MPGAVVEHPPVPMMNATMRDAMPGKPKRRVLHPLNRGFTLVEVMIAVVIVGLLAALVMPTVSQAVRQNSSRGLNRQLAQAFQDARSYAMGRGEVMLAVVEQGDNANSRVRFFRSTNQAMSCADAAITVPAPGAAMIEIELVSSGTGLAIAGVDPAGEGTVARPLCISPAGRVLDRDGRILHSDGGCPGYNFRFWLADPEVTLDAGVEECPARGASDDVLFDLRVQRQLSSFTMIHVPFNGQARVIQ</sequence>
<keyword evidence="1" id="KW-1133">Transmembrane helix</keyword>
<dbReference type="InterPro" id="IPR045584">
    <property type="entry name" value="Pilin-like"/>
</dbReference>
<evidence type="ECO:0000256" key="1">
    <source>
        <dbReference type="SAM" id="Phobius"/>
    </source>
</evidence>
<dbReference type="NCBIfam" id="TIGR02532">
    <property type="entry name" value="IV_pilin_GFxxxE"/>
    <property type="match status" value="1"/>
</dbReference>
<keyword evidence="3" id="KW-1185">Reference proteome</keyword>
<accession>A0A328CCS9</accession>
<dbReference type="SUPFAM" id="SSF54523">
    <property type="entry name" value="Pili subunits"/>
    <property type="match status" value="1"/>
</dbReference>
<organism evidence="2 3">
    <name type="scientific">Lujinxingia litoralis</name>
    <dbReference type="NCBI Taxonomy" id="2211119"/>
    <lineage>
        <taxon>Bacteria</taxon>
        <taxon>Deltaproteobacteria</taxon>
        <taxon>Bradymonadales</taxon>
        <taxon>Lujinxingiaceae</taxon>
        <taxon>Lujinxingia</taxon>
    </lineage>
</organism>
<dbReference type="EMBL" id="QHKO01000001">
    <property type="protein sequence ID" value="RAL25071.1"/>
    <property type="molecule type" value="Genomic_DNA"/>
</dbReference>
<keyword evidence="1" id="KW-0472">Membrane</keyword>